<evidence type="ECO:0000313" key="2">
    <source>
        <dbReference type="Proteomes" id="UP001597353"/>
    </source>
</evidence>
<proteinExistence type="predicted"/>
<name>A0ABW4S047_9RHOB</name>
<keyword evidence="2" id="KW-1185">Reference proteome</keyword>
<evidence type="ECO:0000313" key="1">
    <source>
        <dbReference type="EMBL" id="MFD1910850.1"/>
    </source>
</evidence>
<dbReference type="EMBL" id="JBHUGH010000001">
    <property type="protein sequence ID" value="MFD1910850.1"/>
    <property type="molecule type" value="Genomic_DNA"/>
</dbReference>
<protein>
    <submittedName>
        <fullName evidence="1">Uncharacterized protein</fullName>
    </submittedName>
</protein>
<dbReference type="RefSeq" id="WP_390258826.1">
    <property type="nucleotide sequence ID" value="NZ_JBHUGH010000001.1"/>
</dbReference>
<reference evidence="2" key="1">
    <citation type="journal article" date="2019" name="Int. J. Syst. Evol. Microbiol.">
        <title>The Global Catalogue of Microorganisms (GCM) 10K type strain sequencing project: providing services to taxonomists for standard genome sequencing and annotation.</title>
        <authorList>
            <consortium name="The Broad Institute Genomics Platform"/>
            <consortium name="The Broad Institute Genome Sequencing Center for Infectious Disease"/>
            <person name="Wu L."/>
            <person name="Ma J."/>
        </authorList>
    </citation>
    <scope>NUCLEOTIDE SEQUENCE [LARGE SCALE GENOMIC DNA]</scope>
    <source>
        <strain evidence="2">CGMCC 4.7242</strain>
    </source>
</reference>
<organism evidence="1 2">
    <name type="scientific">Halodurantibacterium flavum</name>
    <dbReference type="NCBI Taxonomy" id="1382802"/>
    <lineage>
        <taxon>Bacteria</taxon>
        <taxon>Pseudomonadati</taxon>
        <taxon>Pseudomonadota</taxon>
        <taxon>Alphaproteobacteria</taxon>
        <taxon>Rhodobacterales</taxon>
        <taxon>Paracoccaceae</taxon>
        <taxon>Halodurantibacterium</taxon>
    </lineage>
</organism>
<accession>A0ABW4S047</accession>
<sequence>MNEYHDRLTEMRRGLPPALSESMARHEENLLALVASMNSAGFGEADIRACVQQLLQVYEAELVQVLTILREEGADDHRA</sequence>
<gene>
    <name evidence="1" type="ORF">ACFSGJ_01315</name>
</gene>
<comment type="caution">
    <text evidence="1">The sequence shown here is derived from an EMBL/GenBank/DDBJ whole genome shotgun (WGS) entry which is preliminary data.</text>
</comment>
<dbReference type="Proteomes" id="UP001597353">
    <property type="component" value="Unassembled WGS sequence"/>
</dbReference>